<evidence type="ECO:0000256" key="3">
    <source>
        <dbReference type="PIRNR" id="PIRNR033490"/>
    </source>
</evidence>
<dbReference type="InterPro" id="IPR011067">
    <property type="entry name" value="Plasmid_toxin/cell-grow_inhib"/>
</dbReference>
<keyword evidence="2" id="KW-1277">Toxin-antitoxin system</keyword>
<dbReference type="PANTHER" id="PTHR33988:SF2">
    <property type="entry name" value="ENDORIBONUCLEASE MAZF"/>
    <property type="match status" value="1"/>
</dbReference>
<comment type="function">
    <text evidence="3">Toxic component of a type II toxin-antitoxin (TA) system.</text>
</comment>
<dbReference type="PIRSF" id="PIRSF033490">
    <property type="entry name" value="MazF"/>
    <property type="match status" value="1"/>
</dbReference>
<dbReference type="HOGENOM" id="CLU_121823_1_1_3"/>
<dbReference type="GO" id="GO:0016075">
    <property type="term" value="P:rRNA catabolic process"/>
    <property type="evidence" value="ECO:0007669"/>
    <property type="project" value="TreeGrafter"/>
</dbReference>
<dbReference type="Pfam" id="PF02452">
    <property type="entry name" value="PemK_toxin"/>
    <property type="match status" value="1"/>
</dbReference>
<evidence type="ECO:0000313" key="4">
    <source>
        <dbReference type="EMBL" id="AFZ35913.1"/>
    </source>
</evidence>
<evidence type="ECO:0000256" key="2">
    <source>
        <dbReference type="ARBA" id="ARBA00022649"/>
    </source>
</evidence>
<dbReference type="EMBL" id="CP003653">
    <property type="protein sequence ID" value="AFZ35913.1"/>
    <property type="molecule type" value="Genomic_DNA"/>
</dbReference>
<dbReference type="Proteomes" id="UP000010473">
    <property type="component" value="Chromosome"/>
</dbReference>
<dbReference type="AlphaFoldDB" id="K9XTP6"/>
<accession>K9XTP6</accession>
<dbReference type="RefSeq" id="WP_015193581.1">
    <property type="nucleotide sequence ID" value="NC_019748.1"/>
</dbReference>
<organism evidence="4 5">
    <name type="scientific">Stanieria cyanosphaera (strain ATCC 29371 / PCC 7437)</name>
    <dbReference type="NCBI Taxonomy" id="111780"/>
    <lineage>
        <taxon>Bacteria</taxon>
        <taxon>Bacillati</taxon>
        <taxon>Cyanobacteriota</taxon>
        <taxon>Cyanophyceae</taxon>
        <taxon>Pleurocapsales</taxon>
        <taxon>Dermocarpellaceae</taxon>
        <taxon>Stanieria</taxon>
    </lineage>
</organism>
<evidence type="ECO:0000256" key="1">
    <source>
        <dbReference type="ARBA" id="ARBA00007521"/>
    </source>
</evidence>
<dbReference type="GO" id="GO:0006402">
    <property type="term" value="P:mRNA catabolic process"/>
    <property type="evidence" value="ECO:0007669"/>
    <property type="project" value="TreeGrafter"/>
</dbReference>
<name>K9XTP6_STAC7</name>
<keyword evidence="3" id="KW-0255">Endonuclease</keyword>
<dbReference type="KEGG" id="scs:Sta7437_2372"/>
<keyword evidence="3" id="KW-0540">Nuclease</keyword>
<dbReference type="GO" id="GO:0004521">
    <property type="term" value="F:RNA endonuclease activity"/>
    <property type="evidence" value="ECO:0007669"/>
    <property type="project" value="TreeGrafter"/>
</dbReference>
<reference evidence="5" key="1">
    <citation type="journal article" date="2013" name="Proc. Natl. Acad. Sci. U.S.A.">
        <title>Improving the coverage of the cyanobacterial phylum using diversity-driven genome sequencing.</title>
        <authorList>
            <person name="Shih P.M."/>
            <person name="Wu D."/>
            <person name="Latifi A."/>
            <person name="Axen S.D."/>
            <person name="Fewer D.P."/>
            <person name="Talla E."/>
            <person name="Calteau A."/>
            <person name="Cai F."/>
            <person name="Tandeau de Marsac N."/>
            <person name="Rippka R."/>
            <person name="Herdman M."/>
            <person name="Sivonen K."/>
            <person name="Coursin T."/>
            <person name="Laurent T."/>
            <person name="Goodwin L."/>
            <person name="Nolan M."/>
            <person name="Davenport K.W."/>
            <person name="Han C.S."/>
            <person name="Rubin E.M."/>
            <person name="Eisen J.A."/>
            <person name="Woyke T."/>
            <person name="Gugger M."/>
            <person name="Kerfeld C.A."/>
        </authorList>
    </citation>
    <scope>NUCLEOTIDE SEQUENCE [LARGE SCALE GENOMIC DNA]</scope>
    <source>
        <strain evidence="5">ATCC 29371 / PCC 7437</strain>
    </source>
</reference>
<dbReference type="SUPFAM" id="SSF50118">
    <property type="entry name" value="Cell growth inhibitor/plasmid maintenance toxic component"/>
    <property type="match status" value="1"/>
</dbReference>
<dbReference type="InterPro" id="IPR003477">
    <property type="entry name" value="PemK-like"/>
</dbReference>
<sequence>MVIEQGEIYWVDLGKPKASEPGYCRPCVVVQNNIFNQSKIATVAVCMITSNLKRANSPGNVFLAQGEANLSKASVVNISQILTVNKSALQQKIGNLTTEKLNLVIAGIKLLIEPR</sequence>
<gene>
    <name evidence="4" type="ordered locus">Sta7437_2372</name>
</gene>
<dbReference type="OrthoDB" id="9793906at2"/>
<dbReference type="PANTHER" id="PTHR33988">
    <property type="entry name" value="ENDORIBONUCLEASE MAZF-RELATED"/>
    <property type="match status" value="1"/>
</dbReference>
<dbReference type="GO" id="GO:0003677">
    <property type="term" value="F:DNA binding"/>
    <property type="evidence" value="ECO:0007669"/>
    <property type="project" value="InterPro"/>
</dbReference>
<keyword evidence="5" id="KW-1185">Reference proteome</keyword>
<dbReference type="eggNOG" id="COG2337">
    <property type="taxonomic scope" value="Bacteria"/>
</dbReference>
<keyword evidence="3" id="KW-0378">Hydrolase</keyword>
<comment type="similarity">
    <text evidence="1 3">Belongs to the PemK/MazF family.</text>
</comment>
<dbReference type="STRING" id="111780.Sta7437_2372"/>
<proteinExistence type="inferred from homology"/>
<dbReference type="GO" id="GO:0016787">
    <property type="term" value="F:hydrolase activity"/>
    <property type="evidence" value="ECO:0007669"/>
    <property type="project" value="UniProtKB-KW"/>
</dbReference>
<evidence type="ECO:0000313" key="5">
    <source>
        <dbReference type="Proteomes" id="UP000010473"/>
    </source>
</evidence>
<protein>
    <recommendedName>
        <fullName evidence="3">mRNA interferase</fullName>
        <ecNumber evidence="3">3.1.-.-</ecNumber>
    </recommendedName>
</protein>
<dbReference type="Gene3D" id="2.30.30.110">
    <property type="match status" value="1"/>
</dbReference>
<dbReference type="EC" id="3.1.-.-" evidence="3"/>